<dbReference type="InterPro" id="IPR003439">
    <property type="entry name" value="ABC_transporter-like_ATP-bd"/>
</dbReference>
<comment type="caution">
    <text evidence="5">The sequence shown here is derived from an EMBL/GenBank/DDBJ whole genome shotgun (WGS) entry which is preliminary data.</text>
</comment>
<feature type="domain" description="ABC transporter" evidence="4">
    <location>
        <begin position="48"/>
        <end position="289"/>
    </location>
</feature>
<dbReference type="EMBL" id="MWWR01000020">
    <property type="protein sequence ID" value="OZG49344.1"/>
    <property type="molecule type" value="Genomic_DNA"/>
</dbReference>
<dbReference type="RefSeq" id="WP_094661476.1">
    <property type="nucleotide sequence ID" value="NZ_MWWR01000020.1"/>
</dbReference>
<reference evidence="5 6" key="1">
    <citation type="journal article" date="2017" name="BMC Genomics">
        <title>Comparative genomic and phylogenomic analyses of the Bifidobacteriaceae family.</title>
        <authorList>
            <person name="Lugli G.A."/>
            <person name="Milani C."/>
            <person name="Turroni F."/>
            <person name="Duranti S."/>
            <person name="Mancabelli L."/>
            <person name="Mangifesta M."/>
            <person name="Ferrario C."/>
            <person name="Modesto M."/>
            <person name="Mattarelli P."/>
            <person name="Jiri K."/>
            <person name="van Sinderen D."/>
            <person name="Ventura M."/>
        </authorList>
    </citation>
    <scope>NUCLEOTIDE SEQUENCE [LARGE SCALE GENOMIC DNA]</scope>
    <source>
        <strain evidence="5 6">DSM 24742</strain>
    </source>
</reference>
<evidence type="ECO:0000256" key="2">
    <source>
        <dbReference type="ARBA" id="ARBA00022840"/>
    </source>
</evidence>
<protein>
    <submittedName>
        <fullName evidence="5">ABC transporter ATP-binding protein</fullName>
    </submittedName>
</protein>
<dbReference type="Proteomes" id="UP000216725">
    <property type="component" value="Unassembled WGS sequence"/>
</dbReference>
<gene>
    <name evidence="5" type="ORF">PSRA_1685</name>
</gene>
<proteinExistence type="predicted"/>
<feature type="region of interest" description="Disordered" evidence="3">
    <location>
        <begin position="272"/>
        <end position="304"/>
    </location>
</feature>
<feature type="region of interest" description="Disordered" evidence="3">
    <location>
        <begin position="1"/>
        <end position="27"/>
    </location>
</feature>
<dbReference type="GO" id="GO:0022857">
    <property type="term" value="F:transmembrane transporter activity"/>
    <property type="evidence" value="ECO:0007669"/>
    <property type="project" value="TreeGrafter"/>
</dbReference>
<dbReference type="GO" id="GO:0005886">
    <property type="term" value="C:plasma membrane"/>
    <property type="evidence" value="ECO:0007669"/>
    <property type="project" value="TreeGrafter"/>
</dbReference>
<dbReference type="OrthoDB" id="5296765at2"/>
<evidence type="ECO:0000313" key="6">
    <source>
        <dbReference type="Proteomes" id="UP000216725"/>
    </source>
</evidence>
<feature type="compositionally biased region" description="Polar residues" evidence="3">
    <location>
        <begin position="42"/>
        <end position="54"/>
    </location>
</feature>
<name>A0A261ER71_9BIFI</name>
<dbReference type="InterPro" id="IPR003593">
    <property type="entry name" value="AAA+_ATPase"/>
</dbReference>
<dbReference type="Gene3D" id="3.40.50.300">
    <property type="entry name" value="P-loop containing nucleotide triphosphate hydrolases"/>
    <property type="match status" value="1"/>
</dbReference>
<keyword evidence="2 5" id="KW-0067">ATP-binding</keyword>
<keyword evidence="6" id="KW-1185">Reference proteome</keyword>
<dbReference type="InterPro" id="IPR027417">
    <property type="entry name" value="P-loop_NTPase"/>
</dbReference>
<evidence type="ECO:0000256" key="1">
    <source>
        <dbReference type="ARBA" id="ARBA00022741"/>
    </source>
</evidence>
<dbReference type="GO" id="GO:0016887">
    <property type="term" value="F:ATP hydrolysis activity"/>
    <property type="evidence" value="ECO:0007669"/>
    <property type="project" value="InterPro"/>
</dbReference>
<feature type="region of interest" description="Disordered" evidence="3">
    <location>
        <begin position="42"/>
        <end position="65"/>
    </location>
</feature>
<organism evidence="5 6">
    <name type="scientific">Pseudoscardovia radai</name>
    <dbReference type="NCBI Taxonomy" id="987066"/>
    <lineage>
        <taxon>Bacteria</taxon>
        <taxon>Bacillati</taxon>
        <taxon>Actinomycetota</taxon>
        <taxon>Actinomycetes</taxon>
        <taxon>Bifidobacteriales</taxon>
        <taxon>Bifidobacteriaceae</taxon>
        <taxon>Pseudoscardovia</taxon>
    </lineage>
</organism>
<feature type="compositionally biased region" description="Basic and acidic residues" evidence="3">
    <location>
        <begin position="1"/>
        <end position="19"/>
    </location>
</feature>
<feature type="compositionally biased region" description="Low complexity" evidence="3">
    <location>
        <begin position="280"/>
        <end position="304"/>
    </location>
</feature>
<keyword evidence="1" id="KW-0547">Nucleotide-binding</keyword>
<dbReference type="PROSITE" id="PS00211">
    <property type="entry name" value="ABC_TRANSPORTER_1"/>
    <property type="match status" value="1"/>
</dbReference>
<dbReference type="GO" id="GO:0005524">
    <property type="term" value="F:ATP binding"/>
    <property type="evidence" value="ECO:0007669"/>
    <property type="project" value="UniProtKB-KW"/>
</dbReference>
<dbReference type="Pfam" id="PF00005">
    <property type="entry name" value="ABC_tran"/>
    <property type="match status" value="1"/>
</dbReference>
<evidence type="ECO:0000313" key="5">
    <source>
        <dbReference type="EMBL" id="OZG49344.1"/>
    </source>
</evidence>
<dbReference type="SMART" id="SM00382">
    <property type="entry name" value="AAA"/>
    <property type="match status" value="1"/>
</dbReference>
<evidence type="ECO:0000256" key="3">
    <source>
        <dbReference type="SAM" id="MobiDB-lite"/>
    </source>
</evidence>
<sequence>MSRDEEPDTGRRDEPRERGGGTQGPVVLTVRDARCRLAADTAASTGATKNTDAAKNTDGADGAASGNGRLVFDGIGLDIQAGRIVDLVGPSGSGKSSLLTCMAQLNPRATATLTLHGRPASDFTMQQWRHHVAYLPQKSTLFGQTVAEAIRFPFTLGVAKQLPSPDDAAIRSALNAVGLADIELTRDPHDLSGGQSARVSMLRSILTKPDVLLADEVDAGLDDDTARLVAVYMARTAHDTGMAIVRVRHRPPDGMADCIATLADGRLTMRDTSSRAMEPTATPSAAAGAASDAASITTSERSAS</sequence>
<accession>A0A261ER71</accession>
<dbReference type="InterPro" id="IPR017871">
    <property type="entry name" value="ABC_transporter-like_CS"/>
</dbReference>
<dbReference type="SUPFAM" id="SSF52540">
    <property type="entry name" value="P-loop containing nucleoside triphosphate hydrolases"/>
    <property type="match status" value="1"/>
</dbReference>
<dbReference type="InterPro" id="IPR015854">
    <property type="entry name" value="ABC_transpr_LolD-like"/>
</dbReference>
<dbReference type="AlphaFoldDB" id="A0A261ER71"/>
<evidence type="ECO:0000259" key="4">
    <source>
        <dbReference type="PROSITE" id="PS50893"/>
    </source>
</evidence>
<dbReference type="PROSITE" id="PS50893">
    <property type="entry name" value="ABC_TRANSPORTER_2"/>
    <property type="match status" value="1"/>
</dbReference>
<dbReference type="PANTHER" id="PTHR24220">
    <property type="entry name" value="IMPORT ATP-BINDING PROTEIN"/>
    <property type="match status" value="1"/>
</dbReference>